<accession>A0ABC8KQ04</accession>
<feature type="region of interest" description="Disordered" evidence="1">
    <location>
        <begin position="123"/>
        <end position="142"/>
    </location>
</feature>
<comment type="caution">
    <text evidence="2">The sequence shown here is derived from an EMBL/GenBank/DDBJ whole genome shotgun (WGS) entry which is preliminary data.</text>
</comment>
<feature type="non-terminal residue" evidence="2">
    <location>
        <position position="532"/>
    </location>
</feature>
<feature type="compositionally biased region" description="Polar residues" evidence="1">
    <location>
        <begin position="73"/>
        <end position="84"/>
    </location>
</feature>
<evidence type="ECO:0000313" key="3">
    <source>
        <dbReference type="Proteomes" id="UP001642260"/>
    </source>
</evidence>
<reference evidence="2 3" key="1">
    <citation type="submission" date="2022-03" db="EMBL/GenBank/DDBJ databases">
        <authorList>
            <person name="Macdonald S."/>
            <person name="Ahmed S."/>
            <person name="Newling K."/>
        </authorList>
    </citation>
    <scope>NUCLEOTIDE SEQUENCE [LARGE SCALE GENOMIC DNA]</scope>
</reference>
<evidence type="ECO:0000256" key="1">
    <source>
        <dbReference type="SAM" id="MobiDB-lite"/>
    </source>
</evidence>
<feature type="compositionally biased region" description="Polar residues" evidence="1">
    <location>
        <begin position="20"/>
        <end position="30"/>
    </location>
</feature>
<feature type="compositionally biased region" description="Basic and acidic residues" evidence="1">
    <location>
        <begin position="131"/>
        <end position="142"/>
    </location>
</feature>
<dbReference type="EMBL" id="CAKOAT010237265">
    <property type="protein sequence ID" value="CAH8357716.1"/>
    <property type="molecule type" value="Genomic_DNA"/>
</dbReference>
<proteinExistence type="predicted"/>
<protein>
    <submittedName>
        <fullName evidence="2">Uncharacterized protein</fullName>
    </submittedName>
</protein>
<name>A0ABC8KQ04_ERUVS</name>
<organism evidence="2 3">
    <name type="scientific">Eruca vesicaria subsp. sativa</name>
    <name type="common">Garden rocket</name>
    <name type="synonym">Eruca sativa</name>
    <dbReference type="NCBI Taxonomy" id="29727"/>
    <lineage>
        <taxon>Eukaryota</taxon>
        <taxon>Viridiplantae</taxon>
        <taxon>Streptophyta</taxon>
        <taxon>Embryophyta</taxon>
        <taxon>Tracheophyta</taxon>
        <taxon>Spermatophyta</taxon>
        <taxon>Magnoliopsida</taxon>
        <taxon>eudicotyledons</taxon>
        <taxon>Gunneridae</taxon>
        <taxon>Pentapetalae</taxon>
        <taxon>rosids</taxon>
        <taxon>malvids</taxon>
        <taxon>Brassicales</taxon>
        <taxon>Brassicaceae</taxon>
        <taxon>Brassiceae</taxon>
        <taxon>Eruca</taxon>
    </lineage>
</organism>
<dbReference type="AlphaFoldDB" id="A0ABC8KQ04"/>
<keyword evidence="3" id="KW-1185">Reference proteome</keyword>
<gene>
    <name evidence="2" type="ORF">ERUC_LOCUS23472</name>
</gene>
<dbReference type="Proteomes" id="UP001642260">
    <property type="component" value="Unassembled WGS sequence"/>
</dbReference>
<sequence length="532" mass="60084">MRRGNHRTKAAETLKKKSGGFTTNPDPSTSRELKRKRNVSFVDVDPHRNHSPTGPSKTSEFAFFNKLKSSFGLSSESKCSNEVRQNPKAFESRSKPGGTTDPEAKDIGNTTCNFSTPICNARRGSPLNLPPKDKEKEHGKCSLGFSRDKDTVRSGNSNLTCGGGSSDEMEDFFSLKRKRLNQWVKHTWFPQIIPHLSSNGGDLVSLLLTRLFPPTEESHLSRFSKERTDRVNRRTFLNSPGSKFLKRPHESYTDGGHRLQTERNKSISCRRWLENSIVPSHVHDSLIPRAPEDFSFSISYPKELVYRPPLLTQKASFPFEETLDSSLHFRNYKSLSLGYHGEEIGYSSEALSHDHKEPSSALLLEWNTENTSTRETDDLPLSYHTKLITYPNASSSSLADSPWSSDYSSSHDVVTRELYPIPLLSDYSSGSFLLPTTNETSHSEHEFERHMIDDEDVVADLQTFHHANSSSDCLTRGYTYYHSHSSSPFPFRFRASAIQICWKRKVQLKAISGGYEFRGAAKELLQTSLVAT</sequence>
<feature type="region of interest" description="Disordered" evidence="1">
    <location>
        <begin position="73"/>
        <end position="107"/>
    </location>
</feature>
<feature type="region of interest" description="Disordered" evidence="1">
    <location>
        <begin position="1"/>
        <end position="59"/>
    </location>
</feature>
<evidence type="ECO:0000313" key="2">
    <source>
        <dbReference type="EMBL" id="CAH8357716.1"/>
    </source>
</evidence>